<keyword evidence="1" id="KW-1133">Transmembrane helix</keyword>
<proteinExistence type="predicted"/>
<reference evidence="2" key="1">
    <citation type="submission" date="2020-04" db="EMBL/GenBank/DDBJ databases">
        <authorList>
            <person name="Chiriac C."/>
            <person name="Salcher M."/>
            <person name="Ghai R."/>
            <person name="Kavagutti S V."/>
        </authorList>
    </citation>
    <scope>NUCLEOTIDE SEQUENCE</scope>
</reference>
<evidence type="ECO:0000313" key="2">
    <source>
        <dbReference type="EMBL" id="CAB4157769.1"/>
    </source>
</evidence>
<dbReference type="EMBL" id="LR798346">
    <property type="protein sequence ID" value="CAB5225499.1"/>
    <property type="molecule type" value="Genomic_DNA"/>
</dbReference>
<protein>
    <submittedName>
        <fullName evidence="2">Uncharacterized protein</fullName>
    </submittedName>
</protein>
<keyword evidence="1" id="KW-0472">Membrane</keyword>
<sequence>MRNNSNWAYLPDYSSQHHTLKFVRQSRSRDSYHSFKDDDSIPPSAYLGGIGFVFSIVVLLLIGHDAGF</sequence>
<keyword evidence="1" id="KW-0812">Transmembrane</keyword>
<accession>A0A6J5NF02</accession>
<organism evidence="2">
    <name type="scientific">uncultured Caudovirales phage</name>
    <dbReference type="NCBI Taxonomy" id="2100421"/>
    <lineage>
        <taxon>Viruses</taxon>
        <taxon>Duplodnaviria</taxon>
        <taxon>Heunggongvirae</taxon>
        <taxon>Uroviricota</taxon>
        <taxon>Caudoviricetes</taxon>
        <taxon>Peduoviridae</taxon>
        <taxon>Maltschvirus</taxon>
        <taxon>Maltschvirus maltsch</taxon>
    </lineage>
</organism>
<evidence type="ECO:0000313" key="3">
    <source>
        <dbReference type="EMBL" id="CAB5225499.1"/>
    </source>
</evidence>
<evidence type="ECO:0000256" key="1">
    <source>
        <dbReference type="SAM" id="Phobius"/>
    </source>
</evidence>
<dbReference type="EMBL" id="LR796654">
    <property type="protein sequence ID" value="CAB4157769.1"/>
    <property type="molecule type" value="Genomic_DNA"/>
</dbReference>
<gene>
    <name evidence="2" type="ORF">UFOVP686_40</name>
    <name evidence="3" type="ORF">UFOVP752_26</name>
</gene>
<feature type="transmembrane region" description="Helical" evidence="1">
    <location>
        <begin position="44"/>
        <end position="62"/>
    </location>
</feature>
<name>A0A6J5NF02_9CAUD</name>